<dbReference type="RefSeq" id="WP_007985090.1">
    <property type="nucleotide sequence ID" value="NZ_BAEM01000008.1"/>
</dbReference>
<feature type="chain" id="PRO_5043853531" description="Solute-binding protein family 3/N-terminal domain-containing protein" evidence="1">
    <location>
        <begin position="18"/>
        <end position="241"/>
    </location>
</feature>
<evidence type="ECO:0000313" key="2">
    <source>
        <dbReference type="EMBL" id="GAC08694.1"/>
    </source>
</evidence>
<dbReference type="AlphaFoldDB" id="A0AAV3UUN4"/>
<sequence>MKYLVFILLFGACFACANSKDRLVFSAPVNSGLPPIVCSEVLRLALSRIGIDMSLNFKSLERSILSASRGETDGETARVKGLNAKYPDLFQTGVSCYAHDVNLYTLAGNEFKVDGWQSIPPSKVIGYRKGTHYIEQAAKQHDISIYPLETNEQIFKLISVGKIDMMIATEQLIGSRVMLNESAELVILQPALERHGFYSYIHKQHLAILPQINQQLTQMKASGEIDSIQQKVANTFLKKLK</sequence>
<name>A0AAV3UUN4_9ALTE</name>
<proteinExistence type="predicted"/>
<evidence type="ECO:0008006" key="4">
    <source>
        <dbReference type="Google" id="ProtNLM"/>
    </source>
</evidence>
<keyword evidence="1" id="KW-0732">Signal</keyword>
<accession>A0AAV3UUN4</accession>
<dbReference type="Proteomes" id="UP000006320">
    <property type="component" value="Unassembled WGS sequence"/>
</dbReference>
<dbReference type="EMBL" id="BAEM01000008">
    <property type="protein sequence ID" value="GAC08694.1"/>
    <property type="molecule type" value="Genomic_DNA"/>
</dbReference>
<feature type="signal peptide" evidence="1">
    <location>
        <begin position="1"/>
        <end position="17"/>
    </location>
</feature>
<evidence type="ECO:0000313" key="3">
    <source>
        <dbReference type="Proteomes" id="UP000006320"/>
    </source>
</evidence>
<evidence type="ECO:0000256" key="1">
    <source>
        <dbReference type="SAM" id="SignalP"/>
    </source>
</evidence>
<reference evidence="2 3" key="1">
    <citation type="journal article" date="2017" name="Antonie Van Leeuwenhoek">
        <title>Rhizobium rhizosphaerae sp. nov., a novel species isolated from rice rhizosphere.</title>
        <authorList>
            <person name="Zhao J.J."/>
            <person name="Zhang J."/>
            <person name="Zhang R.J."/>
            <person name="Zhang C.W."/>
            <person name="Yin H.Q."/>
            <person name="Zhang X.X."/>
        </authorList>
    </citation>
    <scope>NUCLEOTIDE SEQUENCE [LARGE SCALE GENOMIC DNA]</scope>
    <source>
        <strain evidence="2 3">S18K6</strain>
    </source>
</reference>
<gene>
    <name evidence="2" type="ORF">GCHA_0731</name>
</gene>
<protein>
    <recommendedName>
        <fullName evidence="4">Solute-binding protein family 3/N-terminal domain-containing protein</fullName>
    </recommendedName>
</protein>
<comment type="caution">
    <text evidence="2">The sequence shown here is derived from an EMBL/GenBank/DDBJ whole genome shotgun (WGS) entry which is preliminary data.</text>
</comment>
<dbReference type="Gene3D" id="3.40.190.10">
    <property type="entry name" value="Periplasmic binding protein-like II"/>
    <property type="match status" value="2"/>
</dbReference>
<organism evidence="2 3">
    <name type="scientific">Paraglaciecola chathamensis S18K6</name>
    <dbReference type="NCBI Taxonomy" id="1127672"/>
    <lineage>
        <taxon>Bacteria</taxon>
        <taxon>Pseudomonadati</taxon>
        <taxon>Pseudomonadota</taxon>
        <taxon>Gammaproteobacteria</taxon>
        <taxon>Alteromonadales</taxon>
        <taxon>Alteromonadaceae</taxon>
        <taxon>Paraglaciecola</taxon>
    </lineage>
</organism>
<dbReference type="SUPFAM" id="SSF53850">
    <property type="entry name" value="Periplasmic binding protein-like II"/>
    <property type="match status" value="1"/>
</dbReference>